<keyword evidence="9" id="KW-1185">Reference proteome</keyword>
<dbReference type="PROSITE" id="PS00525">
    <property type="entry name" value="RIBOSOMAL_L6_1"/>
    <property type="match status" value="1"/>
</dbReference>
<dbReference type="PANTHER" id="PTHR11655">
    <property type="entry name" value="60S/50S RIBOSOMAL PROTEIN L6/L9"/>
    <property type="match status" value="1"/>
</dbReference>
<dbReference type="GO" id="GO:0005840">
    <property type="term" value="C:ribosome"/>
    <property type="evidence" value="ECO:0007669"/>
    <property type="project" value="UniProtKB-KW"/>
</dbReference>
<dbReference type="InterPro" id="IPR000702">
    <property type="entry name" value="Ribosomal_uL6-like"/>
</dbReference>
<keyword evidence="1 5" id="KW-0689">Ribosomal protein</keyword>
<dbReference type="PRINTS" id="PR00059">
    <property type="entry name" value="RIBOSOMALL6"/>
</dbReference>
<keyword evidence="6" id="KW-0699">rRNA-binding</keyword>
<proteinExistence type="inferred from homology"/>
<keyword evidence="2 5" id="KW-0687">Ribonucleoprotein</keyword>
<sequence length="185" mass="19948">MSRISRMPIELPSGVECRVDGRVVVVSGGNGELSFSVPDAVKVVVDGRSVFVRSADDVKICDLTKEQSSLCGTVARRIKNMVVGVSSGFVKNLELIGVGYKAEYQPQASAIKLNLGLSHSIMYSVPNGIMVKTDKPTSIVVSGVDKQLVGQVAAEIRKFCPPEPYKGKGIHVDKEFVRRKEGKAK</sequence>
<dbReference type="PIRSF" id="PIRSF002162">
    <property type="entry name" value="Ribosomal_L6"/>
    <property type="match status" value="1"/>
</dbReference>
<gene>
    <name evidence="8" type="primary">rplF</name>
    <name evidence="8" type="ORF">HYD_1300</name>
</gene>
<dbReference type="PANTHER" id="PTHR11655:SF14">
    <property type="entry name" value="LARGE RIBOSOMAL SUBUNIT PROTEIN UL6M"/>
    <property type="match status" value="1"/>
</dbReference>
<dbReference type="Proteomes" id="UP001320209">
    <property type="component" value="Chromosome"/>
</dbReference>
<reference evidence="8" key="1">
    <citation type="submission" date="2021-10" db="EMBL/GenBank/DDBJ databases">
        <title>Genome Sequence of The Candidatus Hydrogeosomobacter endosymbioticus, an Intracellular Bacterial Symbiont of the Anaerobic Ciliate GW7.</title>
        <authorList>
            <person name="Shiohama Y."/>
            <person name="Shinzato N."/>
        </authorList>
    </citation>
    <scope>NUCLEOTIDE SEQUENCE [LARGE SCALE GENOMIC DNA]</scope>
    <source>
        <strain evidence="8">200920</strain>
    </source>
</reference>
<name>A0ABN6L368_9PROT</name>
<dbReference type="EMBL" id="AP025225">
    <property type="protein sequence ID" value="BDB95997.1"/>
    <property type="molecule type" value="Genomic_DNA"/>
</dbReference>
<dbReference type="NCBIfam" id="TIGR03654">
    <property type="entry name" value="L6_bact"/>
    <property type="match status" value="1"/>
</dbReference>
<evidence type="ECO:0000313" key="8">
    <source>
        <dbReference type="EMBL" id="BDB95997.1"/>
    </source>
</evidence>
<accession>A0ABN6L368</accession>
<evidence type="ECO:0000256" key="4">
    <source>
        <dbReference type="NCBIfam" id="TIGR03654"/>
    </source>
</evidence>
<dbReference type="InterPro" id="IPR019906">
    <property type="entry name" value="Ribosomal_uL6_bac-type"/>
</dbReference>
<evidence type="ECO:0000256" key="6">
    <source>
        <dbReference type="RuleBase" id="RU003870"/>
    </source>
</evidence>
<comment type="function">
    <text evidence="6">This protein binds to the 23S rRNA, and is important in its secondary structure. It is located near the subunit interface in the base of the L7/L12 stalk, and near the tRNA binding site of the peptidyltransferase center.</text>
</comment>
<dbReference type="InterPro" id="IPR020040">
    <property type="entry name" value="Ribosomal_uL6_a/b-dom"/>
</dbReference>
<evidence type="ECO:0000256" key="1">
    <source>
        <dbReference type="ARBA" id="ARBA00022980"/>
    </source>
</evidence>
<evidence type="ECO:0000259" key="7">
    <source>
        <dbReference type="Pfam" id="PF00347"/>
    </source>
</evidence>
<dbReference type="Pfam" id="PF00347">
    <property type="entry name" value="Ribosomal_L6"/>
    <property type="match status" value="2"/>
</dbReference>
<dbReference type="InterPro" id="IPR036789">
    <property type="entry name" value="Ribosomal_uL6-like_a/b-dom_sf"/>
</dbReference>
<dbReference type="RefSeq" id="WP_236865300.1">
    <property type="nucleotide sequence ID" value="NZ_AP025225.1"/>
</dbReference>
<keyword evidence="6" id="KW-0694">RNA-binding</keyword>
<protein>
    <recommendedName>
        <fullName evidence="3 4">50S ribosomal protein L6</fullName>
    </recommendedName>
</protein>
<dbReference type="Gene3D" id="3.90.930.12">
    <property type="entry name" value="Ribosomal protein L6, alpha-beta domain"/>
    <property type="match status" value="2"/>
</dbReference>
<evidence type="ECO:0000313" key="9">
    <source>
        <dbReference type="Proteomes" id="UP001320209"/>
    </source>
</evidence>
<comment type="similarity">
    <text evidence="5">Belongs to the universal ribosomal protein uL6 family.</text>
</comment>
<dbReference type="InterPro" id="IPR002358">
    <property type="entry name" value="Ribosomal_uL6_CS"/>
</dbReference>
<dbReference type="SUPFAM" id="SSF56053">
    <property type="entry name" value="Ribosomal protein L6"/>
    <property type="match status" value="2"/>
</dbReference>
<feature type="domain" description="Large ribosomal subunit protein uL6 alpha-beta" evidence="7">
    <location>
        <begin position="96"/>
        <end position="171"/>
    </location>
</feature>
<evidence type="ECO:0000256" key="2">
    <source>
        <dbReference type="ARBA" id="ARBA00023274"/>
    </source>
</evidence>
<evidence type="ECO:0000256" key="3">
    <source>
        <dbReference type="ARBA" id="ARBA00035454"/>
    </source>
</evidence>
<organism evidence="8 9">
    <name type="scientific">Candidatus Hydrogenosomobacter endosymbioticus</name>
    <dbReference type="NCBI Taxonomy" id="2558174"/>
    <lineage>
        <taxon>Bacteria</taxon>
        <taxon>Pseudomonadati</taxon>
        <taxon>Pseudomonadota</taxon>
        <taxon>Alphaproteobacteria</taxon>
        <taxon>Holosporales</taxon>
        <taxon>Holosporaceae</taxon>
        <taxon>Candidatus Hydrogenosomobacter</taxon>
    </lineage>
</organism>
<evidence type="ECO:0000256" key="5">
    <source>
        <dbReference type="RuleBase" id="RU003869"/>
    </source>
</evidence>
<feature type="domain" description="Large ribosomal subunit protein uL6 alpha-beta" evidence="7">
    <location>
        <begin position="12"/>
        <end position="88"/>
    </location>
</feature>